<dbReference type="PANTHER" id="PTHR24030:SF0">
    <property type="entry name" value="PROTEIN CMSS1"/>
    <property type="match status" value="1"/>
</dbReference>
<dbReference type="PANTHER" id="PTHR24030">
    <property type="entry name" value="PROTEIN CMSS1"/>
    <property type="match status" value="1"/>
</dbReference>
<dbReference type="InterPro" id="IPR032704">
    <property type="entry name" value="Cms1"/>
</dbReference>
<evidence type="ECO:0000313" key="2">
    <source>
        <dbReference type="EMBL" id="CAD9977349.1"/>
    </source>
</evidence>
<organism evidence="2">
    <name type="scientific">Entomoneis paludosa</name>
    <dbReference type="NCBI Taxonomy" id="265537"/>
    <lineage>
        <taxon>Eukaryota</taxon>
        <taxon>Sar</taxon>
        <taxon>Stramenopiles</taxon>
        <taxon>Ochrophyta</taxon>
        <taxon>Bacillariophyta</taxon>
        <taxon>Bacillariophyceae</taxon>
        <taxon>Bacillariophycidae</taxon>
        <taxon>Entomoneidaceae</taxon>
        <taxon>Entomoneis</taxon>
    </lineage>
</organism>
<dbReference type="AlphaFoldDB" id="A0A7S2YHY7"/>
<sequence>MGGDDLGDDDADYLNVSVQEDDDGALVTAKDHSAAIQDEKESSTTNDNKKRQLNGDHDKEAPDATTKKSKKSHNVLLETSRHLLTLQREEQALFLSTALQHYTQLRGNNDNNNEEESDIPKLPSPTRWAHFLVQPKESNTTFLDRLLSVMSKKRLKKQARNSTQQGHPSIVIICQSARRAVALLQECAPLGVKAAKLFPKQATVAQQATELQSTSVGLAVGTPHRLLALLDTGALQLSAAQLIVLDAAPCPPKHYTVCTLPDTAPDCMQLLAQHVWPALQTQGKQLKLAFL</sequence>
<dbReference type="InterPro" id="IPR027417">
    <property type="entry name" value="P-loop_NTPase"/>
</dbReference>
<name>A0A7S2YHY7_9STRA</name>
<dbReference type="EMBL" id="HBHT01026043">
    <property type="protein sequence ID" value="CAD9977349.1"/>
    <property type="molecule type" value="Transcribed_RNA"/>
</dbReference>
<accession>A0A7S2YHY7</accession>
<proteinExistence type="predicted"/>
<dbReference type="GO" id="GO:0030686">
    <property type="term" value="C:90S preribosome"/>
    <property type="evidence" value="ECO:0007669"/>
    <property type="project" value="TreeGrafter"/>
</dbReference>
<dbReference type="GO" id="GO:0005634">
    <property type="term" value="C:nucleus"/>
    <property type="evidence" value="ECO:0007669"/>
    <property type="project" value="TreeGrafter"/>
</dbReference>
<protein>
    <submittedName>
        <fullName evidence="2">Uncharacterized protein</fullName>
    </submittedName>
</protein>
<dbReference type="Pfam" id="PF14617">
    <property type="entry name" value="CMS1"/>
    <property type="match status" value="1"/>
</dbReference>
<dbReference type="Gene3D" id="3.40.50.300">
    <property type="entry name" value="P-loop containing nucleotide triphosphate hydrolases"/>
    <property type="match status" value="1"/>
</dbReference>
<feature type="compositionally biased region" description="Basic and acidic residues" evidence="1">
    <location>
        <begin position="29"/>
        <end position="66"/>
    </location>
</feature>
<reference evidence="2" key="1">
    <citation type="submission" date="2021-01" db="EMBL/GenBank/DDBJ databases">
        <authorList>
            <person name="Corre E."/>
            <person name="Pelletier E."/>
            <person name="Niang G."/>
            <person name="Scheremetjew M."/>
            <person name="Finn R."/>
            <person name="Kale V."/>
            <person name="Holt S."/>
            <person name="Cochrane G."/>
            <person name="Meng A."/>
            <person name="Brown T."/>
            <person name="Cohen L."/>
        </authorList>
    </citation>
    <scope>NUCLEOTIDE SEQUENCE</scope>
    <source>
        <strain evidence="2">CCMP125</strain>
    </source>
</reference>
<gene>
    <name evidence="2" type="ORF">APAL1065_LOCUS17472</name>
</gene>
<feature type="region of interest" description="Disordered" evidence="1">
    <location>
        <begin position="1"/>
        <end position="74"/>
    </location>
</feature>
<evidence type="ECO:0000256" key="1">
    <source>
        <dbReference type="SAM" id="MobiDB-lite"/>
    </source>
</evidence>
<feature type="compositionally biased region" description="Acidic residues" evidence="1">
    <location>
        <begin position="1"/>
        <end position="12"/>
    </location>
</feature>